<feature type="compositionally biased region" description="Polar residues" evidence="1">
    <location>
        <begin position="130"/>
        <end position="142"/>
    </location>
</feature>
<feature type="region of interest" description="Disordered" evidence="1">
    <location>
        <begin position="44"/>
        <end position="74"/>
    </location>
</feature>
<accession>A0ABM1N0P1</accession>
<dbReference type="Pfam" id="PF15306">
    <property type="entry name" value="LIN37"/>
    <property type="match status" value="1"/>
</dbReference>
<dbReference type="InterPro" id="IPR028226">
    <property type="entry name" value="LIN37"/>
</dbReference>
<evidence type="ECO:0000313" key="3">
    <source>
        <dbReference type="RefSeq" id="XP_017780391.1"/>
    </source>
</evidence>
<keyword evidence="2" id="KW-1185">Reference proteome</keyword>
<gene>
    <name evidence="3" type="primary">LOC108565443</name>
</gene>
<sequence length="235" mass="27274">MEDSAKRRKTDSSPTMIKVEVKEENTLGNDYLMAKGRLQGVLKQLTEQSESESEDSEEENRSYKHRKHQELARKKADVAVRSTYLMKLYDRSVDLARFEEDTPLYPICRAWIANNNKKTQTVIKRRLSSPEPQASWSASGDSDTYHLPPPSKPFVSRVPSPIPEQMVKTEPVDKSNSEEKPVILKHQLLKEHLQRWNKIKKKWFLTAAKNEERYAMSKHILQSIYSRAQESIMGE</sequence>
<protein>
    <submittedName>
        <fullName evidence="3">Protein lin-37 homolog</fullName>
    </submittedName>
</protein>
<name>A0ABM1N0P1_NICVS</name>
<feature type="compositionally biased region" description="Acidic residues" evidence="1">
    <location>
        <begin position="49"/>
        <end position="58"/>
    </location>
</feature>
<evidence type="ECO:0000313" key="2">
    <source>
        <dbReference type="Proteomes" id="UP000695000"/>
    </source>
</evidence>
<dbReference type="Proteomes" id="UP000695000">
    <property type="component" value="Unplaced"/>
</dbReference>
<feature type="region of interest" description="Disordered" evidence="1">
    <location>
        <begin position="1"/>
        <end position="21"/>
    </location>
</feature>
<reference evidence="3" key="1">
    <citation type="submission" date="2025-08" db="UniProtKB">
        <authorList>
            <consortium name="RefSeq"/>
        </authorList>
    </citation>
    <scope>IDENTIFICATION</scope>
    <source>
        <tissue evidence="3">Whole Larva</tissue>
    </source>
</reference>
<organism evidence="2 3">
    <name type="scientific">Nicrophorus vespilloides</name>
    <name type="common">Boreal carrion beetle</name>
    <dbReference type="NCBI Taxonomy" id="110193"/>
    <lineage>
        <taxon>Eukaryota</taxon>
        <taxon>Metazoa</taxon>
        <taxon>Ecdysozoa</taxon>
        <taxon>Arthropoda</taxon>
        <taxon>Hexapoda</taxon>
        <taxon>Insecta</taxon>
        <taxon>Pterygota</taxon>
        <taxon>Neoptera</taxon>
        <taxon>Endopterygota</taxon>
        <taxon>Coleoptera</taxon>
        <taxon>Polyphaga</taxon>
        <taxon>Staphyliniformia</taxon>
        <taxon>Silphidae</taxon>
        <taxon>Nicrophorinae</taxon>
        <taxon>Nicrophorus</taxon>
    </lineage>
</organism>
<dbReference type="PANTHER" id="PTHR31336">
    <property type="entry name" value="LIN37 HOMOLOG"/>
    <property type="match status" value="1"/>
</dbReference>
<dbReference type="GeneID" id="108565443"/>
<feature type="region of interest" description="Disordered" evidence="1">
    <location>
        <begin position="124"/>
        <end position="149"/>
    </location>
</feature>
<proteinExistence type="predicted"/>
<dbReference type="PANTHER" id="PTHR31336:SF3">
    <property type="entry name" value="PROTEIN LIN-37 HOMOLOG"/>
    <property type="match status" value="1"/>
</dbReference>
<evidence type="ECO:0000256" key="1">
    <source>
        <dbReference type="SAM" id="MobiDB-lite"/>
    </source>
</evidence>
<dbReference type="RefSeq" id="XP_017780391.1">
    <property type="nucleotide sequence ID" value="XM_017924902.1"/>
</dbReference>